<keyword evidence="1" id="KW-0472">Membrane</keyword>
<dbReference type="Proteomes" id="UP000002408">
    <property type="component" value="Chromosome"/>
</dbReference>
<organism evidence="2 3">
    <name type="scientific">Methanoregula boonei (strain DSM 21154 / JCM 14090 / 6A8)</name>
    <dbReference type="NCBI Taxonomy" id="456442"/>
    <lineage>
        <taxon>Archaea</taxon>
        <taxon>Methanobacteriati</taxon>
        <taxon>Methanobacteriota</taxon>
        <taxon>Stenosarchaea group</taxon>
        <taxon>Methanomicrobia</taxon>
        <taxon>Methanomicrobiales</taxon>
        <taxon>Methanoregulaceae</taxon>
        <taxon>Methanoregula</taxon>
    </lineage>
</organism>
<keyword evidence="1" id="KW-0812">Transmembrane</keyword>
<reference evidence="3" key="1">
    <citation type="journal article" date="2015" name="Microbiology">
        <title>Genome of Methanoregula boonei 6A8 reveals adaptations to oligotrophic peatland environments.</title>
        <authorList>
            <person name="Braeuer S."/>
            <person name="Cadillo-Quiroz H."/>
            <person name="Kyrpides N."/>
            <person name="Woyke T."/>
            <person name="Goodwin L."/>
            <person name="Detter C."/>
            <person name="Podell S."/>
            <person name="Yavitt J.B."/>
            <person name="Zinder S.H."/>
        </authorList>
    </citation>
    <scope>NUCLEOTIDE SEQUENCE [LARGE SCALE GENOMIC DNA]</scope>
    <source>
        <strain evidence="3">DSM 21154 / JCM 14090 / 6A8</strain>
    </source>
</reference>
<evidence type="ECO:0000313" key="3">
    <source>
        <dbReference type="Proteomes" id="UP000002408"/>
    </source>
</evidence>
<evidence type="ECO:0000313" key="2">
    <source>
        <dbReference type="EMBL" id="ABS55682.1"/>
    </source>
</evidence>
<accession>A7I7H1</accession>
<dbReference type="STRING" id="456442.Mboo_1164"/>
<sequence length="74" mass="8271" precursor="true">MDFATVRKWVIFFLGILIAIVIANALSNLITAYTGLSGWVNFVVGFVLYAVIFFAILYVLEKAIGIEFFGFGRE</sequence>
<evidence type="ECO:0000256" key="1">
    <source>
        <dbReference type="SAM" id="Phobius"/>
    </source>
</evidence>
<dbReference type="HOGENOM" id="CLU_2678865_0_0_2"/>
<dbReference type="AlphaFoldDB" id="A7I7H1"/>
<dbReference type="eggNOG" id="arCOG12692">
    <property type="taxonomic scope" value="Archaea"/>
</dbReference>
<dbReference type="GeneID" id="5410433"/>
<feature type="transmembrane region" description="Helical" evidence="1">
    <location>
        <begin position="39"/>
        <end position="60"/>
    </location>
</feature>
<feature type="transmembrane region" description="Helical" evidence="1">
    <location>
        <begin position="9"/>
        <end position="33"/>
    </location>
</feature>
<keyword evidence="1" id="KW-1133">Transmembrane helix</keyword>
<keyword evidence="3" id="KW-1185">Reference proteome</keyword>
<protein>
    <submittedName>
        <fullName evidence="2">Uncharacterized protein</fullName>
    </submittedName>
</protein>
<dbReference type="KEGG" id="mbn:Mboo_1164"/>
<dbReference type="EMBL" id="CP000780">
    <property type="protein sequence ID" value="ABS55682.1"/>
    <property type="molecule type" value="Genomic_DNA"/>
</dbReference>
<dbReference type="RefSeq" id="WP_012106710.1">
    <property type="nucleotide sequence ID" value="NC_009712.1"/>
</dbReference>
<proteinExistence type="predicted"/>
<name>A7I7H1_METB6</name>
<gene>
    <name evidence="2" type="ordered locus">Mboo_1164</name>
</gene>